<evidence type="ECO:0000313" key="2">
    <source>
        <dbReference type="Proteomes" id="UP001217838"/>
    </source>
</evidence>
<dbReference type="RefSeq" id="WP_271995132.1">
    <property type="nucleotide sequence ID" value="NZ_JAQNDN010000001.1"/>
</dbReference>
<accession>A0ABT5AZD2</accession>
<sequence length="375" mass="40617">MARNKLNTVVSFGFLTAAAISMPNCGGGGPKPPADPDTREENPWDVQPPGLYQFKCHNENNLNYFHRIPLGAPPGVRVKYYPEPIDMCAYVDPGDQGDPTTGGGPDPWEAAVRAKCSEQCSDLNVDYFEMYPEHCVDADWSSVERIFDEVWGVWQTCQVPTTLLDFDLIEEVFGAAAAADAEQLPCDLALDCSDYLDQDEQFGLWTPPDANTRYTADVLLESDPGESFFIINTVNRTAEGHAAYTATSCGADACPFYLAQMELTATSSMTFNVSVGTTNLTKTISGLNVKLARPGLGLWLPASGYVIFPPKSLSVTVEGTVSGSTNPFGENGAHEVTYVVEDYTFGIIDGTNLLLGGNGTDYLGTWSLTGQFIEE</sequence>
<protein>
    <submittedName>
        <fullName evidence="1">Uncharacterized protein</fullName>
    </submittedName>
</protein>
<organism evidence="1 2">
    <name type="scientific">Nannocystis radixulma</name>
    <dbReference type="NCBI Taxonomy" id="2995305"/>
    <lineage>
        <taxon>Bacteria</taxon>
        <taxon>Pseudomonadati</taxon>
        <taxon>Myxococcota</taxon>
        <taxon>Polyangia</taxon>
        <taxon>Nannocystales</taxon>
        <taxon>Nannocystaceae</taxon>
        <taxon>Nannocystis</taxon>
    </lineage>
</organism>
<proteinExistence type="predicted"/>
<dbReference type="EMBL" id="JAQNDN010000001">
    <property type="protein sequence ID" value="MDC0667190.1"/>
    <property type="molecule type" value="Genomic_DNA"/>
</dbReference>
<comment type="caution">
    <text evidence="1">The sequence shown here is derived from an EMBL/GenBank/DDBJ whole genome shotgun (WGS) entry which is preliminary data.</text>
</comment>
<dbReference type="Proteomes" id="UP001217838">
    <property type="component" value="Unassembled WGS sequence"/>
</dbReference>
<reference evidence="1 2" key="1">
    <citation type="submission" date="2022-11" db="EMBL/GenBank/DDBJ databases">
        <title>Minimal conservation of predation-associated metabolite biosynthetic gene clusters underscores biosynthetic potential of Myxococcota including descriptions for ten novel species: Archangium lansinium sp. nov., Myxococcus landrumus sp. nov., Nannocystis bai.</title>
        <authorList>
            <person name="Ahearne A."/>
            <person name="Stevens C."/>
            <person name="Dowd S."/>
        </authorList>
    </citation>
    <scope>NUCLEOTIDE SEQUENCE [LARGE SCALE GENOMIC DNA]</scope>
    <source>
        <strain evidence="1 2">NCELM</strain>
    </source>
</reference>
<gene>
    <name evidence="1" type="ORF">POL58_05550</name>
</gene>
<evidence type="ECO:0000313" key="1">
    <source>
        <dbReference type="EMBL" id="MDC0667190.1"/>
    </source>
</evidence>
<name>A0ABT5AZD2_9BACT</name>
<keyword evidence="2" id="KW-1185">Reference proteome</keyword>